<reference evidence="2 3" key="1">
    <citation type="submission" date="2024-07" db="EMBL/GenBank/DDBJ databases">
        <title>Section-level genome sequencing and comparative genomics of Aspergillus sections Usti and Cavernicolus.</title>
        <authorList>
            <consortium name="Lawrence Berkeley National Laboratory"/>
            <person name="Nybo J.L."/>
            <person name="Vesth T.C."/>
            <person name="Theobald S."/>
            <person name="Frisvad J.C."/>
            <person name="Larsen T.O."/>
            <person name="Kjaerboelling I."/>
            <person name="Rothschild-Mancinelli K."/>
            <person name="Lyhne E.K."/>
            <person name="Kogle M.E."/>
            <person name="Barry K."/>
            <person name="Clum A."/>
            <person name="Na H."/>
            <person name="Ledsgaard L."/>
            <person name="Lin J."/>
            <person name="Lipzen A."/>
            <person name="Kuo A."/>
            <person name="Riley R."/>
            <person name="Mondo S."/>
            <person name="LaButti K."/>
            <person name="Haridas S."/>
            <person name="Pangalinan J."/>
            <person name="Salamov A.A."/>
            <person name="Simmons B.A."/>
            <person name="Magnuson J.K."/>
            <person name="Chen J."/>
            <person name="Drula E."/>
            <person name="Henrissat B."/>
            <person name="Wiebenga A."/>
            <person name="Lubbers R.J."/>
            <person name="Gomes A.C."/>
            <person name="Makela M.R."/>
            <person name="Stajich J."/>
            <person name="Grigoriev I.V."/>
            <person name="Mortensen U.H."/>
            <person name="De vries R.P."/>
            <person name="Baker S.E."/>
            <person name="Andersen M.R."/>
        </authorList>
    </citation>
    <scope>NUCLEOTIDE SEQUENCE [LARGE SCALE GENOMIC DNA]</scope>
    <source>
        <strain evidence="2 3">CBS 600.67</strain>
    </source>
</reference>
<evidence type="ECO:0000313" key="3">
    <source>
        <dbReference type="Proteomes" id="UP001610335"/>
    </source>
</evidence>
<protein>
    <submittedName>
        <fullName evidence="2">Uncharacterized protein</fullName>
    </submittedName>
</protein>
<proteinExistence type="predicted"/>
<comment type="caution">
    <text evidence="2">The sequence shown here is derived from an EMBL/GenBank/DDBJ whole genome shotgun (WGS) entry which is preliminary data.</text>
</comment>
<organism evidence="2 3">
    <name type="scientific">Aspergillus cavernicola</name>
    <dbReference type="NCBI Taxonomy" id="176166"/>
    <lineage>
        <taxon>Eukaryota</taxon>
        <taxon>Fungi</taxon>
        <taxon>Dikarya</taxon>
        <taxon>Ascomycota</taxon>
        <taxon>Pezizomycotina</taxon>
        <taxon>Eurotiomycetes</taxon>
        <taxon>Eurotiomycetidae</taxon>
        <taxon>Eurotiales</taxon>
        <taxon>Aspergillaceae</taxon>
        <taxon>Aspergillus</taxon>
        <taxon>Aspergillus subgen. Nidulantes</taxon>
    </lineage>
</organism>
<feature type="compositionally biased region" description="Basic and acidic residues" evidence="1">
    <location>
        <begin position="48"/>
        <end position="65"/>
    </location>
</feature>
<evidence type="ECO:0000313" key="2">
    <source>
        <dbReference type="EMBL" id="KAL2814096.1"/>
    </source>
</evidence>
<feature type="compositionally biased region" description="Polar residues" evidence="1">
    <location>
        <begin position="21"/>
        <end position="47"/>
    </location>
</feature>
<gene>
    <name evidence="2" type="ORF">BDW59DRAFT_167298</name>
</gene>
<name>A0ABR4HF23_9EURO</name>
<evidence type="ECO:0000256" key="1">
    <source>
        <dbReference type="SAM" id="MobiDB-lite"/>
    </source>
</evidence>
<sequence length="378" mass="42418">MDVEESPSGLQDVGVQRPLAESQQSEQHSQPATSTSRISPSGNTSQGKEGETAAETHPETRIRDDEAARKSAIMKVLLGSFEASDIDPERALAEKSLQGIYIYDWWEYEYLVDKTMTDCAVIELKHFEHHHENELNSYQFSLFQQIAESDLVLCLLQAIFWSDTELLAFPQGVEKVTPNHDGIVLPPLPTVRQHGSGATLLPVENVELSTPVVLRPTLLPALVIMELSKGALSSKFAVVEAVQKLRSEGEPVPLDLRDLSPQVVIFIENSPILLGISPLSDAILGRRSYLEAEVQEDIKILLGEDRNKAWEYITNWRMAACASIQLSNRPFMEIERTTFADRAFVFFDKGATVLSFHQDLFSFTYNWHVTKNRTETFA</sequence>
<keyword evidence="3" id="KW-1185">Reference proteome</keyword>
<dbReference type="EMBL" id="JBFXLS010000131">
    <property type="protein sequence ID" value="KAL2814096.1"/>
    <property type="molecule type" value="Genomic_DNA"/>
</dbReference>
<accession>A0ABR4HF23</accession>
<feature type="region of interest" description="Disordered" evidence="1">
    <location>
        <begin position="1"/>
        <end position="65"/>
    </location>
</feature>
<dbReference type="Proteomes" id="UP001610335">
    <property type="component" value="Unassembled WGS sequence"/>
</dbReference>